<evidence type="ECO:0000313" key="1">
    <source>
        <dbReference type="EMBL" id="CAD6266881.1"/>
    </source>
</evidence>
<dbReference type="OrthoDB" id="681719at2759"/>
<proteinExistence type="predicted"/>
<protein>
    <submittedName>
        <fullName evidence="1">Uncharacterized protein</fullName>
    </submittedName>
</protein>
<dbReference type="SUPFAM" id="SSF50370">
    <property type="entry name" value="Ricin B-like lectins"/>
    <property type="match status" value="1"/>
</dbReference>
<dbReference type="InterPro" id="IPR040249">
    <property type="entry name" value="Ricin_B-like_lectin_EULS3-like"/>
</dbReference>
<dbReference type="PANTHER" id="PTHR31257">
    <property type="entry name" value="RICIN B-LIKE LECTIN EULS3"/>
    <property type="match status" value="1"/>
</dbReference>
<dbReference type="AlphaFoldDB" id="A0A811RA26"/>
<name>A0A811RA26_9POAL</name>
<dbReference type="PANTHER" id="PTHR31257:SF24">
    <property type="entry name" value="OS12G0184300 PROTEIN"/>
    <property type="match status" value="1"/>
</dbReference>
<dbReference type="EMBL" id="CAJGYO010000014">
    <property type="protein sequence ID" value="CAD6266881.1"/>
    <property type="molecule type" value="Genomic_DNA"/>
</dbReference>
<sequence>MQQAEQRPLRIFCKGDRNLNMAVRGDDVILVPADPNDKSQHWFQDYDAVGKLTDDQGHRAFALVNRTTGQAMVNRDDDVVRLAPYSPHVGVELSMLWSLGMNLSGGFAEVRTLKDLSRTINGLNGYVKDGTPIAMYDSEPFSPNAVWKFDPITDH</sequence>
<accession>A0A811RA26</accession>
<dbReference type="InterPro" id="IPR035992">
    <property type="entry name" value="Ricin_B-like_lectins"/>
</dbReference>
<keyword evidence="2" id="KW-1185">Reference proteome</keyword>
<comment type="caution">
    <text evidence="1">The sequence shown here is derived from an EMBL/GenBank/DDBJ whole genome shotgun (WGS) entry which is preliminary data.</text>
</comment>
<reference evidence="1" key="1">
    <citation type="submission" date="2020-10" db="EMBL/GenBank/DDBJ databases">
        <authorList>
            <person name="Han B."/>
            <person name="Lu T."/>
            <person name="Zhao Q."/>
            <person name="Huang X."/>
            <person name="Zhao Y."/>
        </authorList>
    </citation>
    <scope>NUCLEOTIDE SEQUENCE</scope>
</reference>
<dbReference type="Proteomes" id="UP000604825">
    <property type="component" value="Unassembled WGS sequence"/>
</dbReference>
<gene>
    <name evidence="1" type="ORF">NCGR_LOCUS50186</name>
</gene>
<organism evidence="1 2">
    <name type="scientific">Miscanthus lutarioriparius</name>
    <dbReference type="NCBI Taxonomy" id="422564"/>
    <lineage>
        <taxon>Eukaryota</taxon>
        <taxon>Viridiplantae</taxon>
        <taxon>Streptophyta</taxon>
        <taxon>Embryophyta</taxon>
        <taxon>Tracheophyta</taxon>
        <taxon>Spermatophyta</taxon>
        <taxon>Magnoliopsida</taxon>
        <taxon>Liliopsida</taxon>
        <taxon>Poales</taxon>
        <taxon>Poaceae</taxon>
        <taxon>PACMAD clade</taxon>
        <taxon>Panicoideae</taxon>
        <taxon>Andropogonodae</taxon>
        <taxon>Andropogoneae</taxon>
        <taxon>Saccharinae</taxon>
        <taxon>Miscanthus</taxon>
    </lineage>
</organism>
<evidence type="ECO:0000313" key="2">
    <source>
        <dbReference type="Proteomes" id="UP000604825"/>
    </source>
</evidence>